<comment type="caution">
    <text evidence="1">The sequence shown here is derived from an EMBL/GenBank/DDBJ whole genome shotgun (WGS) entry which is preliminary data.</text>
</comment>
<name>A0ABN0F4D9_9BURK</name>
<protein>
    <submittedName>
        <fullName evidence="1">YidE/YbjL protein</fullName>
    </submittedName>
</protein>
<evidence type="ECO:0000313" key="2">
    <source>
        <dbReference type="Proteomes" id="UP000004980"/>
    </source>
</evidence>
<dbReference type="EMBL" id="AKAU01000316">
    <property type="protein sequence ID" value="EIM93342.1"/>
    <property type="molecule type" value="Genomic_DNA"/>
</dbReference>
<accession>A0ABN0F4D9</accession>
<keyword evidence="2" id="KW-1185">Reference proteome</keyword>
<proteinExistence type="predicted"/>
<sequence length="94" mass="10241">MPLRRRLARKSRRGHHFSTALADRVDIVLTRKDAHGATILQMSERADPEQGRGIYIAAVTRLESRVPALPGIELNCGDVLTLVGAKADVLRGGT</sequence>
<evidence type="ECO:0000313" key="1">
    <source>
        <dbReference type="EMBL" id="EIM93342.1"/>
    </source>
</evidence>
<reference evidence="1 2" key="1">
    <citation type="journal article" date="2012" name="J. Bacteriol.">
        <title>Draft Genome Sequence of the Soil Bacterium Burkholderia terrae Strain BS001, Which Interacts with Fungal Surface Structures.</title>
        <authorList>
            <person name="Nazir R."/>
            <person name="Hansen M.A."/>
            <person name="Sorensen S."/>
            <person name="van Elsas J.D."/>
        </authorList>
    </citation>
    <scope>NUCLEOTIDE SEQUENCE [LARGE SCALE GENOMIC DNA]</scope>
    <source>
        <strain evidence="1 2">BS001</strain>
    </source>
</reference>
<dbReference type="Proteomes" id="UP000004980">
    <property type="component" value="Unassembled WGS sequence"/>
</dbReference>
<organism evidence="1 2">
    <name type="scientific">Paraburkholderia hospita</name>
    <dbReference type="NCBI Taxonomy" id="169430"/>
    <lineage>
        <taxon>Bacteria</taxon>
        <taxon>Pseudomonadati</taxon>
        <taxon>Pseudomonadota</taxon>
        <taxon>Betaproteobacteria</taxon>
        <taxon>Burkholderiales</taxon>
        <taxon>Burkholderiaceae</taxon>
        <taxon>Paraburkholderia</taxon>
    </lineage>
</organism>
<gene>
    <name evidence="1" type="ORF">WQE_49980</name>
</gene>